<dbReference type="InterPro" id="IPR036890">
    <property type="entry name" value="HATPase_C_sf"/>
</dbReference>
<feature type="transmembrane region" description="Helical" evidence="5">
    <location>
        <begin position="80"/>
        <end position="98"/>
    </location>
</feature>
<dbReference type="RefSeq" id="WP_125000229.1">
    <property type="nucleotide sequence ID" value="NZ_BHYK01000008.1"/>
</dbReference>
<keyword evidence="5" id="KW-0812">Transmembrane</keyword>
<keyword evidence="3 7" id="KW-0808">Transferase</keyword>
<dbReference type="EC" id="2.7.13.3" evidence="2"/>
<dbReference type="PRINTS" id="PR00344">
    <property type="entry name" value="BCTRLSENSOR"/>
</dbReference>
<feature type="transmembrane region" description="Helical" evidence="5">
    <location>
        <begin position="137"/>
        <end position="158"/>
    </location>
</feature>
<evidence type="ECO:0000313" key="8">
    <source>
        <dbReference type="Proteomes" id="UP000287872"/>
    </source>
</evidence>
<dbReference type="OrthoDB" id="1791938at2"/>
<dbReference type="SUPFAM" id="SSF55874">
    <property type="entry name" value="ATPase domain of HSP90 chaperone/DNA topoisomerase II/histidine kinase"/>
    <property type="match status" value="1"/>
</dbReference>
<protein>
    <recommendedName>
        <fullName evidence="2">histidine kinase</fullName>
        <ecNumber evidence="2">2.7.13.3</ecNumber>
    </recommendedName>
</protein>
<comment type="catalytic activity">
    <reaction evidence="1">
        <text>ATP + protein L-histidine = ADP + protein N-phospho-L-histidine.</text>
        <dbReference type="EC" id="2.7.13.3"/>
    </reaction>
</comment>
<feature type="domain" description="Histidine kinase" evidence="6">
    <location>
        <begin position="246"/>
        <end position="408"/>
    </location>
</feature>
<accession>A0A401UKW9</accession>
<dbReference type="PROSITE" id="PS50109">
    <property type="entry name" value="HIS_KIN"/>
    <property type="match status" value="1"/>
</dbReference>
<evidence type="ECO:0000256" key="1">
    <source>
        <dbReference type="ARBA" id="ARBA00000085"/>
    </source>
</evidence>
<keyword evidence="5" id="KW-1133">Transmembrane helix</keyword>
<keyword evidence="3 7" id="KW-0418">Kinase</keyword>
<name>A0A401UKW9_9CLOT</name>
<dbReference type="PANTHER" id="PTHR43065">
    <property type="entry name" value="SENSOR HISTIDINE KINASE"/>
    <property type="match status" value="1"/>
</dbReference>
<dbReference type="GO" id="GO:0000160">
    <property type="term" value="P:phosphorelay signal transduction system"/>
    <property type="evidence" value="ECO:0007669"/>
    <property type="project" value="UniProtKB-KW"/>
</dbReference>
<dbReference type="Proteomes" id="UP000287872">
    <property type="component" value="Unassembled WGS sequence"/>
</dbReference>
<dbReference type="Pfam" id="PF02518">
    <property type="entry name" value="HATPase_c"/>
    <property type="match status" value="1"/>
</dbReference>
<feature type="transmembrane region" description="Helical" evidence="5">
    <location>
        <begin position="52"/>
        <end position="74"/>
    </location>
</feature>
<dbReference type="GO" id="GO:0004673">
    <property type="term" value="F:protein histidine kinase activity"/>
    <property type="evidence" value="ECO:0007669"/>
    <property type="project" value="UniProtKB-EC"/>
</dbReference>
<evidence type="ECO:0000256" key="3">
    <source>
        <dbReference type="ARBA" id="ARBA00022777"/>
    </source>
</evidence>
<organism evidence="7 8">
    <name type="scientific">Clostridium tagluense</name>
    <dbReference type="NCBI Taxonomy" id="360422"/>
    <lineage>
        <taxon>Bacteria</taxon>
        <taxon>Bacillati</taxon>
        <taxon>Bacillota</taxon>
        <taxon>Clostridia</taxon>
        <taxon>Eubacteriales</taxon>
        <taxon>Clostridiaceae</taxon>
        <taxon>Clostridium</taxon>
    </lineage>
</organism>
<feature type="transmembrane region" description="Helical" evidence="5">
    <location>
        <begin position="7"/>
        <end position="23"/>
    </location>
</feature>
<keyword evidence="5" id="KW-0472">Membrane</keyword>
<evidence type="ECO:0000259" key="6">
    <source>
        <dbReference type="PROSITE" id="PS50109"/>
    </source>
</evidence>
<evidence type="ECO:0000256" key="5">
    <source>
        <dbReference type="SAM" id="Phobius"/>
    </source>
</evidence>
<comment type="caution">
    <text evidence="7">The sequence shown here is derived from an EMBL/GenBank/DDBJ whole genome shotgun (WGS) entry which is preliminary data.</text>
</comment>
<feature type="transmembrane region" description="Helical" evidence="5">
    <location>
        <begin position="110"/>
        <end position="131"/>
    </location>
</feature>
<evidence type="ECO:0000313" key="7">
    <source>
        <dbReference type="EMBL" id="GCD10145.1"/>
    </source>
</evidence>
<sequence>MSKINKYIIISLIVSLFGEIYFYPFESALKFSAGVITFNLCALMMEDMSEVTMGILCGLGVFMTRNIFGVLLLHHDIIDTLVLNFPSLLYYLIYGVLLKITKVRKYKNSIVNTIFILALTDSFCNLGEAVMRNGINVYIVRIIIFVGFIRGSITYLAYLTYNKQKLFILNSEHQKRYTELNLLISNIQAEMFYLKKSMKDIEKVMSKSYSLYETYKNNEYLREKTLDIAREVHEIKKDYYRVLKGFEALIDNFENEDEMTLSNIFTIIKDNTSRYIKESNKEIEISFHFEKDFTVKDHCNLFVILNNLIINSIDDCENSDFIKTSEKEDEDNIYFEVTDTGKGIDEDIFPYIFNAGFTTKYDDITGEASTGIGLSHVKNIIDNLGGYIEVKSEVNLGTTFILKIPKNSLNGG</sequence>
<reference evidence="7 8" key="1">
    <citation type="submission" date="2018-11" db="EMBL/GenBank/DDBJ databases">
        <title>Genome sequencing and assembly of Clostridium tagluense strain A121.</title>
        <authorList>
            <person name="Murakami T."/>
            <person name="Segawa T."/>
            <person name="Shcherbakova V.A."/>
            <person name="Mori H."/>
            <person name="Yoshimura Y."/>
        </authorList>
    </citation>
    <scope>NUCLEOTIDE SEQUENCE [LARGE SCALE GENOMIC DNA]</scope>
    <source>
        <strain evidence="7 8">A121</strain>
    </source>
</reference>
<evidence type="ECO:0000256" key="4">
    <source>
        <dbReference type="ARBA" id="ARBA00023012"/>
    </source>
</evidence>
<evidence type="ECO:0000256" key="2">
    <source>
        <dbReference type="ARBA" id="ARBA00012438"/>
    </source>
</evidence>
<proteinExistence type="predicted"/>
<dbReference type="InterPro" id="IPR003594">
    <property type="entry name" value="HATPase_dom"/>
</dbReference>
<keyword evidence="8" id="KW-1185">Reference proteome</keyword>
<dbReference type="Gene3D" id="3.30.565.10">
    <property type="entry name" value="Histidine kinase-like ATPase, C-terminal domain"/>
    <property type="match status" value="1"/>
</dbReference>
<keyword evidence="4" id="KW-0902">Two-component regulatory system</keyword>
<dbReference type="InterPro" id="IPR005467">
    <property type="entry name" value="His_kinase_dom"/>
</dbReference>
<gene>
    <name evidence="7" type="ORF">Ctaglu_17680</name>
</gene>
<dbReference type="EMBL" id="BHYK01000008">
    <property type="protein sequence ID" value="GCD10145.1"/>
    <property type="molecule type" value="Genomic_DNA"/>
</dbReference>
<dbReference type="SMART" id="SM00387">
    <property type="entry name" value="HATPase_c"/>
    <property type="match status" value="1"/>
</dbReference>
<dbReference type="AlphaFoldDB" id="A0A401UKW9"/>
<dbReference type="InterPro" id="IPR004358">
    <property type="entry name" value="Sig_transdc_His_kin-like_C"/>
</dbReference>